<keyword evidence="3" id="KW-1185">Reference proteome</keyword>
<name>A0ABN7XBX8_GIGMA</name>
<comment type="caution">
    <text evidence="2">The sequence shown here is derived from an EMBL/GenBank/DDBJ whole genome shotgun (WGS) entry which is preliminary data.</text>
</comment>
<evidence type="ECO:0000313" key="2">
    <source>
        <dbReference type="EMBL" id="CAG8850757.1"/>
    </source>
</evidence>
<reference evidence="2 3" key="1">
    <citation type="submission" date="2021-06" db="EMBL/GenBank/DDBJ databases">
        <authorList>
            <person name="Kallberg Y."/>
            <person name="Tangrot J."/>
            <person name="Rosling A."/>
        </authorList>
    </citation>
    <scope>NUCLEOTIDE SEQUENCE [LARGE SCALE GENOMIC DNA]</scope>
    <source>
        <strain evidence="2 3">120-4 pot B 10/14</strain>
    </source>
</reference>
<proteinExistence type="predicted"/>
<feature type="non-terminal residue" evidence="2">
    <location>
        <position position="84"/>
    </location>
</feature>
<dbReference type="EMBL" id="CAJVQB010102668">
    <property type="protein sequence ID" value="CAG8850757.1"/>
    <property type="molecule type" value="Genomic_DNA"/>
</dbReference>
<accession>A0ABN7XBX8</accession>
<feature type="region of interest" description="Disordered" evidence="1">
    <location>
        <begin position="65"/>
        <end position="84"/>
    </location>
</feature>
<protein>
    <submittedName>
        <fullName evidence="2">38334_t:CDS:1</fullName>
    </submittedName>
</protein>
<evidence type="ECO:0000256" key="1">
    <source>
        <dbReference type="SAM" id="MobiDB-lite"/>
    </source>
</evidence>
<sequence length="84" mass="9588">MATRRVLGESNIQNLPEQGLAVVQKNKSTSVKKTGRKVKKLKRNDEHEFTELEQKEFDENPQDIFISKGSHNTGKVNTEIDDPH</sequence>
<dbReference type="Proteomes" id="UP000789901">
    <property type="component" value="Unassembled WGS sequence"/>
</dbReference>
<gene>
    <name evidence="2" type="ORF">GMARGA_LOCUS40385</name>
</gene>
<evidence type="ECO:0000313" key="3">
    <source>
        <dbReference type="Proteomes" id="UP000789901"/>
    </source>
</evidence>
<organism evidence="2 3">
    <name type="scientific">Gigaspora margarita</name>
    <dbReference type="NCBI Taxonomy" id="4874"/>
    <lineage>
        <taxon>Eukaryota</taxon>
        <taxon>Fungi</taxon>
        <taxon>Fungi incertae sedis</taxon>
        <taxon>Mucoromycota</taxon>
        <taxon>Glomeromycotina</taxon>
        <taxon>Glomeromycetes</taxon>
        <taxon>Diversisporales</taxon>
        <taxon>Gigasporaceae</taxon>
        <taxon>Gigaspora</taxon>
    </lineage>
</organism>